<dbReference type="EMBL" id="VYQF01000015">
    <property type="protein sequence ID" value="KAA9034455.1"/>
    <property type="molecule type" value="Genomic_DNA"/>
</dbReference>
<proteinExistence type="predicted"/>
<reference evidence="1 2" key="1">
    <citation type="submission" date="2019-09" db="EMBL/GenBank/DDBJ databases">
        <title>Draft genome sequence of Ginsengibacter sp. BR5-29.</title>
        <authorList>
            <person name="Im W.-T."/>
        </authorList>
    </citation>
    <scope>NUCLEOTIDE SEQUENCE [LARGE SCALE GENOMIC DNA]</scope>
    <source>
        <strain evidence="1 2">BR5-29</strain>
    </source>
</reference>
<evidence type="ECO:0000313" key="1">
    <source>
        <dbReference type="EMBL" id="KAA9034455.1"/>
    </source>
</evidence>
<dbReference type="RefSeq" id="WP_150417169.1">
    <property type="nucleotide sequence ID" value="NZ_VYQF01000015.1"/>
</dbReference>
<dbReference type="AlphaFoldDB" id="A0A5J5IAL4"/>
<evidence type="ECO:0000313" key="2">
    <source>
        <dbReference type="Proteomes" id="UP000326903"/>
    </source>
</evidence>
<organism evidence="1 2">
    <name type="scientific">Ginsengibacter hankyongi</name>
    <dbReference type="NCBI Taxonomy" id="2607284"/>
    <lineage>
        <taxon>Bacteria</taxon>
        <taxon>Pseudomonadati</taxon>
        <taxon>Bacteroidota</taxon>
        <taxon>Chitinophagia</taxon>
        <taxon>Chitinophagales</taxon>
        <taxon>Chitinophagaceae</taxon>
        <taxon>Ginsengibacter</taxon>
    </lineage>
</organism>
<keyword evidence="2" id="KW-1185">Reference proteome</keyword>
<sequence length="152" mass="17789">MKSFRIPVLIIVFAIFSVRAYSYISDFIMPDDSIIIPSTYTINITGRASNKLILKNQSGDDASEFNAVDNDIIIWNNEDPDITILKIKQKFLRKNRFQKKPAFQLTAGGFEGQLENYNRKPRKQHYFIKWKDKSGKKHRYDPLIRINPNTFD</sequence>
<accession>A0A5J5IAL4</accession>
<gene>
    <name evidence="1" type="ORF">FW778_22510</name>
</gene>
<dbReference type="Proteomes" id="UP000326903">
    <property type="component" value="Unassembled WGS sequence"/>
</dbReference>
<protein>
    <submittedName>
        <fullName evidence="1">Uncharacterized protein</fullName>
    </submittedName>
</protein>
<comment type="caution">
    <text evidence="1">The sequence shown here is derived from an EMBL/GenBank/DDBJ whole genome shotgun (WGS) entry which is preliminary data.</text>
</comment>
<name>A0A5J5IAL4_9BACT</name>